<name>A0A828Z4X8_9LEPT</name>
<dbReference type="EMBL" id="AFLV02000038">
    <property type="protein sequence ID" value="EKR64684.1"/>
    <property type="molecule type" value="Genomic_DNA"/>
</dbReference>
<accession>A0A828Z4X8</accession>
<dbReference type="AlphaFoldDB" id="A0A828Z4X8"/>
<dbReference type="NCBIfam" id="NF047498">
    <property type="entry name" value="LIC_12616_fam"/>
    <property type="match status" value="1"/>
</dbReference>
<dbReference type="InterPro" id="IPR057087">
    <property type="entry name" value="Gp12-like"/>
</dbReference>
<dbReference type="GeneID" id="61112409"/>
<protein>
    <recommendedName>
        <fullName evidence="1">Phage neck terminator protein gp12-like domain-containing protein</fullName>
    </recommendedName>
</protein>
<evidence type="ECO:0000313" key="2">
    <source>
        <dbReference type="EMBL" id="EKR62345.1"/>
    </source>
</evidence>
<sequence>MRFEDIRSVIDKLEEFLRTDYPTLKIELSDQDIEKPDYPFGSYKILVLNQDPTKSASSWIEATGPEDFKQIFRKNQHASISISFLHNSSIATCFDLCERAMDWFDSVNGLAECETFGITPQLVSGDVQDRTTVLESTQYEYKAGFDVLFKSRKFNETQGKTTATAPSVEFQEEA</sequence>
<evidence type="ECO:0000313" key="3">
    <source>
        <dbReference type="EMBL" id="EKR64684.1"/>
    </source>
</evidence>
<gene>
    <name evidence="4" type="ORF">LEP1GSC036_1022</name>
    <name evidence="2" type="ORF">LEP1GSC036_1721</name>
    <name evidence="3" type="ORF">LEP1GSC036_3405</name>
</gene>
<organism evidence="3 5">
    <name type="scientific">Leptospira weilii str. 2006001853</name>
    <dbReference type="NCBI Taxonomy" id="1001589"/>
    <lineage>
        <taxon>Bacteria</taxon>
        <taxon>Pseudomonadati</taxon>
        <taxon>Spirochaetota</taxon>
        <taxon>Spirochaetia</taxon>
        <taxon>Leptospirales</taxon>
        <taxon>Leptospiraceae</taxon>
        <taxon>Leptospira</taxon>
    </lineage>
</organism>
<comment type="caution">
    <text evidence="3">The sequence shown here is derived from an EMBL/GenBank/DDBJ whole genome shotgun (WGS) entry which is preliminary data.</text>
</comment>
<dbReference type="Pfam" id="PF23961">
    <property type="entry name" value="Phage_tail_terminator_9"/>
    <property type="match status" value="1"/>
</dbReference>
<dbReference type="EMBL" id="AFLV02000081">
    <property type="protein sequence ID" value="EKR62345.1"/>
    <property type="molecule type" value="Genomic_DNA"/>
</dbReference>
<feature type="domain" description="Phage neck terminator protein gp12-like" evidence="1">
    <location>
        <begin position="9"/>
        <end position="150"/>
    </location>
</feature>
<proteinExistence type="predicted"/>
<evidence type="ECO:0000259" key="1">
    <source>
        <dbReference type="Pfam" id="PF23961"/>
    </source>
</evidence>
<evidence type="ECO:0000313" key="4">
    <source>
        <dbReference type="EMBL" id="EKR66171.1"/>
    </source>
</evidence>
<dbReference type="Proteomes" id="UP000001338">
    <property type="component" value="Unassembled WGS sequence"/>
</dbReference>
<reference evidence="3 5" key="1">
    <citation type="submission" date="2012-10" db="EMBL/GenBank/DDBJ databases">
        <authorList>
            <person name="Harkins D.M."/>
            <person name="Durkin A.S."/>
            <person name="Brinkac L.M."/>
            <person name="Haft D.H."/>
            <person name="Selengut J.D."/>
            <person name="Sanka R."/>
            <person name="DePew J."/>
            <person name="Purushe J."/>
            <person name="Whelen A.C."/>
            <person name="Vinetz J.M."/>
            <person name="Sutton G.G."/>
            <person name="Nierman W.C."/>
            <person name="Fouts D.E."/>
        </authorList>
    </citation>
    <scope>NUCLEOTIDE SEQUENCE [LARGE SCALE GENOMIC DNA]</scope>
    <source>
        <strain evidence="3 5">2006001853</strain>
    </source>
</reference>
<dbReference type="RefSeq" id="WP_004498645.1">
    <property type="nucleotide sequence ID" value="NZ_AFLV02000008.1"/>
</dbReference>
<evidence type="ECO:0000313" key="5">
    <source>
        <dbReference type="Proteomes" id="UP000001338"/>
    </source>
</evidence>
<dbReference type="EMBL" id="AFLV02000008">
    <property type="protein sequence ID" value="EKR66171.1"/>
    <property type="molecule type" value="Genomic_DNA"/>
</dbReference>